<dbReference type="Proteomes" id="UP001056120">
    <property type="component" value="Linkage Group LG03"/>
</dbReference>
<evidence type="ECO:0000313" key="1">
    <source>
        <dbReference type="EMBL" id="KAI3822191.1"/>
    </source>
</evidence>
<organism evidence="1 2">
    <name type="scientific">Smallanthus sonchifolius</name>
    <dbReference type="NCBI Taxonomy" id="185202"/>
    <lineage>
        <taxon>Eukaryota</taxon>
        <taxon>Viridiplantae</taxon>
        <taxon>Streptophyta</taxon>
        <taxon>Embryophyta</taxon>
        <taxon>Tracheophyta</taxon>
        <taxon>Spermatophyta</taxon>
        <taxon>Magnoliopsida</taxon>
        <taxon>eudicotyledons</taxon>
        <taxon>Gunneridae</taxon>
        <taxon>Pentapetalae</taxon>
        <taxon>asterids</taxon>
        <taxon>campanulids</taxon>
        <taxon>Asterales</taxon>
        <taxon>Asteraceae</taxon>
        <taxon>Asteroideae</taxon>
        <taxon>Heliantheae alliance</taxon>
        <taxon>Millerieae</taxon>
        <taxon>Smallanthus</taxon>
    </lineage>
</organism>
<reference evidence="2" key="1">
    <citation type="journal article" date="2022" name="Mol. Ecol. Resour.">
        <title>The genomes of chicory, endive, great burdock and yacon provide insights into Asteraceae palaeo-polyploidization history and plant inulin production.</title>
        <authorList>
            <person name="Fan W."/>
            <person name="Wang S."/>
            <person name="Wang H."/>
            <person name="Wang A."/>
            <person name="Jiang F."/>
            <person name="Liu H."/>
            <person name="Zhao H."/>
            <person name="Xu D."/>
            <person name="Zhang Y."/>
        </authorList>
    </citation>
    <scope>NUCLEOTIDE SEQUENCE [LARGE SCALE GENOMIC DNA]</scope>
    <source>
        <strain evidence="2">cv. Yunnan</strain>
    </source>
</reference>
<dbReference type="EMBL" id="CM042020">
    <property type="protein sequence ID" value="KAI3822191.1"/>
    <property type="molecule type" value="Genomic_DNA"/>
</dbReference>
<evidence type="ECO:0000313" key="2">
    <source>
        <dbReference type="Proteomes" id="UP001056120"/>
    </source>
</evidence>
<reference evidence="1 2" key="2">
    <citation type="journal article" date="2022" name="Mol. Ecol. Resour.">
        <title>The genomes of chicory, endive, great burdock and yacon provide insights into Asteraceae paleo-polyploidization history and plant inulin production.</title>
        <authorList>
            <person name="Fan W."/>
            <person name="Wang S."/>
            <person name="Wang H."/>
            <person name="Wang A."/>
            <person name="Jiang F."/>
            <person name="Liu H."/>
            <person name="Zhao H."/>
            <person name="Xu D."/>
            <person name="Zhang Y."/>
        </authorList>
    </citation>
    <scope>NUCLEOTIDE SEQUENCE [LARGE SCALE GENOMIC DNA]</scope>
    <source>
        <strain evidence="2">cv. Yunnan</strain>
        <tissue evidence="1">Leaves</tissue>
    </source>
</reference>
<keyword evidence="2" id="KW-1185">Reference proteome</keyword>
<gene>
    <name evidence="1" type="ORF">L1987_09776</name>
</gene>
<sequence>MEFLEFLSSLLNLIKNDSDFARMHLAKSEPQLMIQSHLHSSIHLIDLDTDTTSRVEVKPSFNPPLHLFHITDSCEYTLLPETATLHRTCMSAFCYCPKTNQFEVLCTFYRLSPDSDVSSDSFMESDPSSDSDFGSARELIILSDSDSDLELIILSDLDTNSDLDNTDSDDPEVDSDTDSDSDSVYSESDAMGEIYVGGSDSWESLGNLPFSPLTINNSCHLEKAIHWICTDESVPSVIVFFNFGTHEFGEIPGPAHVEKIHVAPYSTATLVVLANCLSIFDSFTSETKLNVWVMKEYGKQRGSSDVLHTPSLMSLRDVARGSNLELEVINVASRFADPGLNPHNYMELSTTFSE</sequence>
<proteinExistence type="predicted"/>
<accession>A0ACB9JQ91</accession>
<name>A0ACB9JQ91_9ASTR</name>
<protein>
    <submittedName>
        <fullName evidence="1">Uncharacterized protein</fullName>
    </submittedName>
</protein>
<comment type="caution">
    <text evidence="1">The sequence shown here is derived from an EMBL/GenBank/DDBJ whole genome shotgun (WGS) entry which is preliminary data.</text>
</comment>